<reference evidence="1 2" key="1">
    <citation type="submission" date="2020-08" db="EMBL/GenBank/DDBJ databases">
        <title>Cohnella phylogeny.</title>
        <authorList>
            <person name="Dunlap C."/>
        </authorList>
    </citation>
    <scope>NUCLEOTIDE SEQUENCE [LARGE SCALE GENOMIC DNA]</scope>
    <source>
        <strain evidence="1 2">DSM 28246</strain>
    </source>
</reference>
<comment type="caution">
    <text evidence="1">The sequence shown here is derived from an EMBL/GenBank/DDBJ whole genome shotgun (WGS) entry which is preliminary data.</text>
</comment>
<sequence length="82" mass="8454">MLCPLCNGMENLTFPCPGCGESVVDEGRAADWLGPYAPYSPAEQSAAVLDTLPPGAAPTGCPHAVRCSACGMASEAVVRMWP</sequence>
<accession>A0A7X0RP44</accession>
<organism evidence="1 2">
    <name type="scientific">Cohnella nanjingensis</name>
    <dbReference type="NCBI Taxonomy" id="1387779"/>
    <lineage>
        <taxon>Bacteria</taxon>
        <taxon>Bacillati</taxon>
        <taxon>Bacillota</taxon>
        <taxon>Bacilli</taxon>
        <taxon>Bacillales</taxon>
        <taxon>Paenibacillaceae</taxon>
        <taxon>Cohnella</taxon>
    </lineage>
</organism>
<dbReference type="Proteomes" id="UP000547209">
    <property type="component" value="Unassembled WGS sequence"/>
</dbReference>
<evidence type="ECO:0000313" key="2">
    <source>
        <dbReference type="Proteomes" id="UP000547209"/>
    </source>
</evidence>
<dbReference type="EMBL" id="JACJVP010000012">
    <property type="protein sequence ID" value="MBB6670941.1"/>
    <property type="molecule type" value="Genomic_DNA"/>
</dbReference>
<keyword evidence="2" id="KW-1185">Reference proteome</keyword>
<dbReference type="AlphaFoldDB" id="A0A7X0RP44"/>
<evidence type="ECO:0000313" key="1">
    <source>
        <dbReference type="EMBL" id="MBB6670941.1"/>
    </source>
</evidence>
<name>A0A7X0RP44_9BACL</name>
<protein>
    <submittedName>
        <fullName evidence="1">Uncharacterized protein</fullName>
    </submittedName>
</protein>
<gene>
    <name evidence="1" type="ORF">H7C19_09595</name>
</gene>
<proteinExistence type="predicted"/>